<evidence type="ECO:0000313" key="1">
    <source>
        <dbReference type="EMBL" id="JAE36121.1"/>
    </source>
</evidence>
<reference evidence="1" key="1">
    <citation type="submission" date="2014-09" db="EMBL/GenBank/DDBJ databases">
        <authorList>
            <person name="Magalhaes I.L.F."/>
            <person name="Oliveira U."/>
            <person name="Santos F.R."/>
            <person name="Vidigal T.H.D.A."/>
            <person name="Brescovit A.D."/>
            <person name="Santos A.J."/>
        </authorList>
    </citation>
    <scope>NUCLEOTIDE SEQUENCE</scope>
    <source>
        <tissue evidence="1">Shoot tissue taken approximately 20 cm above the soil surface</tissue>
    </source>
</reference>
<sequence>MLATRPKRGQKMILSTPSVTIQVAMDPCSNVPERNILHCRLWKETHLPI</sequence>
<accession>A0A0A9HMP2</accession>
<proteinExistence type="predicted"/>
<name>A0A0A9HMP2_ARUDO</name>
<organism evidence="1">
    <name type="scientific">Arundo donax</name>
    <name type="common">Giant reed</name>
    <name type="synonym">Donax arundinaceus</name>
    <dbReference type="NCBI Taxonomy" id="35708"/>
    <lineage>
        <taxon>Eukaryota</taxon>
        <taxon>Viridiplantae</taxon>
        <taxon>Streptophyta</taxon>
        <taxon>Embryophyta</taxon>
        <taxon>Tracheophyta</taxon>
        <taxon>Spermatophyta</taxon>
        <taxon>Magnoliopsida</taxon>
        <taxon>Liliopsida</taxon>
        <taxon>Poales</taxon>
        <taxon>Poaceae</taxon>
        <taxon>PACMAD clade</taxon>
        <taxon>Arundinoideae</taxon>
        <taxon>Arundineae</taxon>
        <taxon>Arundo</taxon>
    </lineage>
</organism>
<dbReference type="AlphaFoldDB" id="A0A0A9HMP2"/>
<reference evidence="1" key="2">
    <citation type="journal article" date="2015" name="Data Brief">
        <title>Shoot transcriptome of the giant reed, Arundo donax.</title>
        <authorList>
            <person name="Barrero R.A."/>
            <person name="Guerrero F.D."/>
            <person name="Moolhuijzen P."/>
            <person name="Goolsby J.A."/>
            <person name="Tidwell J."/>
            <person name="Bellgard S.E."/>
            <person name="Bellgard M.I."/>
        </authorList>
    </citation>
    <scope>NUCLEOTIDE SEQUENCE</scope>
    <source>
        <tissue evidence="1">Shoot tissue taken approximately 20 cm above the soil surface</tissue>
    </source>
</reference>
<dbReference type="EMBL" id="GBRH01161775">
    <property type="protein sequence ID" value="JAE36121.1"/>
    <property type="molecule type" value="Transcribed_RNA"/>
</dbReference>
<protein>
    <submittedName>
        <fullName evidence="1">Uncharacterized protein</fullName>
    </submittedName>
</protein>